<dbReference type="STRING" id="1354746.A0A0B2UI50"/>
<dbReference type="Proteomes" id="UP000031056">
    <property type="component" value="Unassembled WGS sequence"/>
</dbReference>
<evidence type="ECO:0000256" key="1">
    <source>
        <dbReference type="ARBA" id="ARBA00004141"/>
    </source>
</evidence>
<feature type="domain" description="ABC transporter" evidence="11">
    <location>
        <begin position="48"/>
        <end position="288"/>
    </location>
</feature>
<evidence type="ECO:0000313" key="12">
    <source>
        <dbReference type="EMBL" id="KHN68899.1"/>
    </source>
</evidence>
<dbReference type="PANTHER" id="PTHR48041:SF91">
    <property type="entry name" value="ABC TRANSPORTER G FAMILY MEMBER 28"/>
    <property type="match status" value="1"/>
</dbReference>
<feature type="transmembrane region" description="Helical" evidence="10">
    <location>
        <begin position="404"/>
        <end position="422"/>
    </location>
</feature>
<dbReference type="VEuPathDB" id="MicrosporidiaDB:M896_121220"/>
<name>A0A0B2UI50_9MICR</name>
<keyword evidence="8" id="KW-0175">Coiled coil</keyword>
<feature type="transmembrane region" description="Helical" evidence="10">
    <location>
        <begin position="842"/>
        <end position="862"/>
    </location>
</feature>
<dbReference type="GeneID" id="26262639"/>
<keyword evidence="3 10" id="KW-0812">Transmembrane</keyword>
<evidence type="ECO:0000259" key="11">
    <source>
        <dbReference type="PROSITE" id="PS50893"/>
    </source>
</evidence>
<evidence type="ECO:0000313" key="13">
    <source>
        <dbReference type="Proteomes" id="UP000031056"/>
    </source>
</evidence>
<evidence type="ECO:0000256" key="9">
    <source>
        <dbReference type="SAM" id="MobiDB-lite"/>
    </source>
</evidence>
<dbReference type="GO" id="GO:0016020">
    <property type="term" value="C:membrane"/>
    <property type="evidence" value="ECO:0007669"/>
    <property type="project" value="UniProtKB-SubCell"/>
</dbReference>
<dbReference type="InParanoid" id="A0A0B2UI50"/>
<dbReference type="HOGENOM" id="CLU_238254_0_0_1"/>
<keyword evidence="13" id="KW-1185">Reference proteome</keyword>
<evidence type="ECO:0000256" key="6">
    <source>
        <dbReference type="ARBA" id="ARBA00022989"/>
    </source>
</evidence>
<gene>
    <name evidence="12" type="ORF">M896_121220</name>
</gene>
<dbReference type="PROSITE" id="PS50893">
    <property type="entry name" value="ABC_TRANSPORTER_2"/>
    <property type="match status" value="1"/>
</dbReference>
<dbReference type="PANTHER" id="PTHR48041">
    <property type="entry name" value="ABC TRANSPORTER G FAMILY MEMBER 28"/>
    <property type="match status" value="1"/>
</dbReference>
<feature type="transmembrane region" description="Helical" evidence="10">
    <location>
        <begin position="522"/>
        <end position="545"/>
    </location>
</feature>
<evidence type="ECO:0000256" key="10">
    <source>
        <dbReference type="SAM" id="Phobius"/>
    </source>
</evidence>
<keyword evidence="4" id="KW-0547">Nucleotide-binding</keyword>
<feature type="transmembrane region" description="Helical" evidence="10">
    <location>
        <begin position="744"/>
        <end position="768"/>
    </location>
</feature>
<dbReference type="InterPro" id="IPR003593">
    <property type="entry name" value="AAA+_ATPase"/>
</dbReference>
<keyword evidence="5" id="KW-0067">ATP-binding</keyword>
<dbReference type="GO" id="GO:0016887">
    <property type="term" value="F:ATP hydrolysis activity"/>
    <property type="evidence" value="ECO:0007669"/>
    <property type="project" value="InterPro"/>
</dbReference>
<dbReference type="RefSeq" id="XP_014562941.1">
    <property type="nucleotide sequence ID" value="XM_014707455.1"/>
</dbReference>
<evidence type="ECO:0000256" key="7">
    <source>
        <dbReference type="ARBA" id="ARBA00023136"/>
    </source>
</evidence>
<dbReference type="InterPro" id="IPR017871">
    <property type="entry name" value="ABC_transporter-like_CS"/>
</dbReference>
<feature type="compositionally biased region" description="Acidic residues" evidence="9">
    <location>
        <begin position="809"/>
        <end position="825"/>
    </location>
</feature>
<keyword evidence="2" id="KW-0813">Transport</keyword>
<evidence type="ECO:0000256" key="4">
    <source>
        <dbReference type="ARBA" id="ARBA00022741"/>
    </source>
</evidence>
<dbReference type="PROSITE" id="PS00211">
    <property type="entry name" value="ABC_TRANSPORTER_1"/>
    <property type="match status" value="1"/>
</dbReference>
<evidence type="ECO:0000256" key="2">
    <source>
        <dbReference type="ARBA" id="ARBA00022448"/>
    </source>
</evidence>
<feature type="coiled-coil region" evidence="8">
    <location>
        <begin position="1302"/>
        <end position="1329"/>
    </location>
</feature>
<dbReference type="GO" id="GO:0042626">
    <property type="term" value="F:ATPase-coupled transmembrane transporter activity"/>
    <property type="evidence" value="ECO:0007669"/>
    <property type="project" value="TreeGrafter"/>
</dbReference>
<feature type="transmembrane region" description="Helical" evidence="10">
    <location>
        <begin position="478"/>
        <end position="496"/>
    </location>
</feature>
<dbReference type="SMART" id="SM00382">
    <property type="entry name" value="AAA"/>
    <property type="match status" value="1"/>
</dbReference>
<evidence type="ECO:0000256" key="3">
    <source>
        <dbReference type="ARBA" id="ARBA00022692"/>
    </source>
</evidence>
<feature type="region of interest" description="Disordered" evidence="9">
    <location>
        <begin position="797"/>
        <end position="832"/>
    </location>
</feature>
<dbReference type="GO" id="GO:0005524">
    <property type="term" value="F:ATP binding"/>
    <property type="evidence" value="ECO:0007669"/>
    <property type="project" value="UniProtKB-KW"/>
</dbReference>
<dbReference type="InterPro" id="IPR050352">
    <property type="entry name" value="ABCG_transporters"/>
</dbReference>
<keyword evidence="6 10" id="KW-1133">Transmembrane helix</keyword>
<feature type="transmembrane region" description="Helical" evidence="10">
    <location>
        <begin position="557"/>
        <end position="578"/>
    </location>
</feature>
<comment type="subcellular location">
    <subcellularLocation>
        <location evidence="1">Membrane</location>
        <topology evidence="1">Multi-pass membrane protein</topology>
    </subcellularLocation>
</comment>
<dbReference type="OrthoDB" id="2141921at2759"/>
<dbReference type="EMBL" id="JOKQ01000012">
    <property type="protein sequence ID" value="KHN68899.1"/>
    <property type="molecule type" value="Genomic_DNA"/>
</dbReference>
<dbReference type="Gene3D" id="3.40.50.300">
    <property type="entry name" value="P-loop containing nucleotide triphosphate hydrolases"/>
    <property type="match status" value="1"/>
</dbReference>
<organism evidence="12 13">
    <name type="scientific">Ordospora colligata OC4</name>
    <dbReference type="NCBI Taxonomy" id="1354746"/>
    <lineage>
        <taxon>Eukaryota</taxon>
        <taxon>Fungi</taxon>
        <taxon>Fungi incertae sedis</taxon>
        <taxon>Microsporidia</taxon>
        <taxon>Ordosporidae</taxon>
        <taxon>Ordospora</taxon>
    </lineage>
</organism>
<evidence type="ECO:0000256" key="5">
    <source>
        <dbReference type="ARBA" id="ARBA00022840"/>
    </source>
</evidence>
<dbReference type="SUPFAM" id="SSF52540">
    <property type="entry name" value="P-loop containing nucleoside triphosphate hydrolases"/>
    <property type="match status" value="1"/>
</dbReference>
<evidence type="ECO:0000256" key="8">
    <source>
        <dbReference type="SAM" id="Coils"/>
    </source>
</evidence>
<dbReference type="InterPro" id="IPR027417">
    <property type="entry name" value="P-loop_NTPase"/>
</dbReference>
<comment type="caution">
    <text evidence="12">The sequence shown here is derived from an EMBL/GenBank/DDBJ whole genome shotgun (WGS) entry which is preliminary data.</text>
</comment>
<reference evidence="12 13" key="1">
    <citation type="journal article" date="2014" name="MBio">
        <title>The Ordospora colligata genome; evolution of extreme reduction in microsporidia and host-to-parasite horizontal gene transfer.</title>
        <authorList>
            <person name="Pombert J.-F."/>
            <person name="Haag K.L."/>
            <person name="Beidas S."/>
            <person name="Ebert D."/>
            <person name="Keeling P.J."/>
        </authorList>
    </citation>
    <scope>NUCLEOTIDE SEQUENCE [LARGE SCALE GENOMIC DNA]</scope>
    <source>
        <strain evidence="12 13">OC4</strain>
    </source>
</reference>
<dbReference type="InterPro" id="IPR003439">
    <property type="entry name" value="ABC_transporter-like_ATP-bd"/>
</dbReference>
<sequence length="1794" mass="206295">MIQTSVVTNVKNQNIDGLEDEELDGHIEGSDRMDDTVAIEMERIDETYEIKNSYARDRKKPAHLLDGHMFVKRGEVNAILGPSGSGKTTMMTMAGCMCDYSISTYGEVRFNGKKKHKLDHALDIAYMPQHDDLELLSELTGREFIQFTVAKSMTDEKRNGMTDEEIVEDIINTFNMREFTNRPLRKLSGGQRQRIRIAEVLVRRAAYTFFDEPTTGLDANTAPNIIKAIKNYAEKHNIGVVISIHQPSDSMCKEFHNIFIMAEGVTVYGGLYGNSLFECLDKEAMELQEQEAIERGERNDNPVRIAYTDEICKSGISMPDFIASITSKEVSHYKNEDLQRQKEVIGRLIKAKRKRAIERAEEYNTVIGVKDYDCDMKPSISQVWNNIVTGIKVYLSKAGVIQRMFLTSLFVLGTIIITYAMFKQKVKYVNGIEMIMTKTTPEQKFTDTFMGIHTVSTEGIIMGIEPKGLRMLIGFTKATNMMVLFALMSIGVYLYIKQMLRYISRDGKIRRSSPVNTYLSMLLFHACTMGLFITIVIFSMVVICTKKTSIEFSVLEYLKFFGWIYGWVMLTFHQLLFLCTTLNLEGGSPGAMATIGKIVFFCIAFIAFFEGIVGPILSGLLKKFMDIAQIFPKETAGNILKLTFKSWLGRIATGDDNIVDVSGETMSIPNLIPPLRCTFFTGFGFLPSWLLQILRWVWMFLTPINTFLNYAKYSLLPAEIQDVVVKNSGTIYGTIHPNIRSLGYAFFSAFGFAVFMIGFLCVSTCFIIRNLLNDCTHNQRIEIAGNDGKKQVIEEKRKGGEEQQNQGEKDDENENEIDENQEEQENEIKESTKSWFSRSGPLFASVSFILVLFVVVSMVIILCMNKISNGNDSNVKKYIHDETKKIIINNLKDIAVITSKVNPDLITKIINNHISENKEATEEQNAAITNINSTNQEQIKEVKNFEKSILQIMNAKIDSREQNENLKDTNDYRWKSIEARDYFKANIKVLKENNGMQWQKTESNNGIDDPTFETFLYNADLQIEPFIDEYKHKLGKKLNHNLLNELKERKKEYKVVDEIISEIRQDCSLMKGMDELTFKAIEKNMSRCKDEMKENRIMKIDLEKEIKRILSIDDLYLHHKDKIFICLMMFKGTRDMEEIFDIIRSQDGYTEDMINHAKKMFKKQRMIDIAVEKIGCQLKVHNNSCEGIAKEISNEIIECEVEEQIKEERRKAGEITLNKIKLDIIKHTIINRIKKQSKSNNNSINEKIFNDIHNNDIINFKSNEEIELNQDKYNSLNGFNNEKEKNLLLGIIQTEINMHNNVNSVKSKKAEQEKNIKSVLEEIKENVKNIEAGLSRFRRGGLLTTSIINQFNKRCNLIKNPTIEAILMILDEEIRKEKNENLKNEFNNNGINFKNVEEYIKEEEMIGNEKIFEIIREKINEEKPYDKKIQSAVKQILENNDGDEYDKITEVIKSNLQEGRVFYKNIIDGDSLVAINQDVYSNIFLNALINAENELFEQMPYFVVQSMILSKTGKKEASTSQINDYIDEKSSNYNEYYADAFEQIGGICGLKGVFKAGGYDFSHSKYFANRNNFGESYTKLVDELYKFISNEHLSNEHIRSSGIDKCLRSIVEFSQIINPQKQREMQQKTGGTRKLYEAMDPRHKELFDLMLSKNFFDKNVINIIDYINKYESGGKLAKASSFMKSMSNAYQTLDTLLKAAGKNQNIDKLFNSKELNDVIGMCVEYISNKQNERVNTWYLRVYYEFMVKGFKTELDKMTEKINEEINEKKMPMSVIANKTPGSKSGQKNILNYLA</sequence>
<feature type="transmembrane region" description="Helical" evidence="10">
    <location>
        <begin position="598"/>
        <end position="621"/>
    </location>
</feature>
<feature type="transmembrane region" description="Helical" evidence="10">
    <location>
        <begin position="677"/>
        <end position="698"/>
    </location>
</feature>
<keyword evidence="7 10" id="KW-0472">Membrane</keyword>
<accession>A0A0B2UI50</accession>
<protein>
    <submittedName>
        <fullName evidence="12">Putative ABC-like lipid transport protein</fullName>
    </submittedName>
</protein>
<proteinExistence type="predicted"/>
<dbReference type="Pfam" id="PF00005">
    <property type="entry name" value="ABC_tran"/>
    <property type="match status" value="1"/>
</dbReference>